<dbReference type="Proteomes" id="UP000556084">
    <property type="component" value="Unassembled WGS sequence"/>
</dbReference>
<accession>A0A7W7LM88</accession>
<protein>
    <submittedName>
        <fullName evidence="3">Quinol-cytochrome oxidoreductase complex cytochrome b subunit</fullName>
    </submittedName>
</protein>
<sequence>MDTATINPTAATETMTAETAEQDVPPAGGTTAIKPLPVWFFCFEGLMSATYDLFKASPQTLWVLGALGVVNIVISLTVLRPRLKLAKRLWRGKNTRKVAIALLALRLGSHLALNLAGLAVVSTAGHIAFAVGMCALTVAMLWFCQRTALRAIAADDAAAGV</sequence>
<feature type="transmembrane region" description="Helical" evidence="2">
    <location>
        <begin position="61"/>
        <end position="79"/>
    </location>
</feature>
<feature type="compositionally biased region" description="Low complexity" evidence="1">
    <location>
        <begin position="9"/>
        <end position="19"/>
    </location>
</feature>
<gene>
    <name evidence="3" type="ORF">FHS39_001237</name>
</gene>
<evidence type="ECO:0000313" key="4">
    <source>
        <dbReference type="Proteomes" id="UP000556084"/>
    </source>
</evidence>
<keyword evidence="4" id="KW-1185">Reference proteome</keyword>
<feature type="transmembrane region" description="Helical" evidence="2">
    <location>
        <begin position="127"/>
        <end position="144"/>
    </location>
</feature>
<organism evidence="3 4">
    <name type="scientific">Streptomyces olivoverticillatus</name>
    <dbReference type="NCBI Taxonomy" id="66427"/>
    <lineage>
        <taxon>Bacteria</taxon>
        <taxon>Bacillati</taxon>
        <taxon>Actinomycetota</taxon>
        <taxon>Actinomycetes</taxon>
        <taxon>Kitasatosporales</taxon>
        <taxon>Streptomycetaceae</taxon>
        <taxon>Streptomyces</taxon>
    </lineage>
</organism>
<evidence type="ECO:0000313" key="3">
    <source>
        <dbReference type="EMBL" id="MBB4892226.1"/>
    </source>
</evidence>
<feature type="transmembrane region" description="Helical" evidence="2">
    <location>
        <begin position="100"/>
        <end position="121"/>
    </location>
</feature>
<keyword evidence="2" id="KW-1133">Transmembrane helix</keyword>
<feature type="region of interest" description="Disordered" evidence="1">
    <location>
        <begin position="1"/>
        <end position="27"/>
    </location>
</feature>
<evidence type="ECO:0000256" key="2">
    <source>
        <dbReference type="SAM" id="Phobius"/>
    </source>
</evidence>
<keyword evidence="2" id="KW-0472">Membrane</keyword>
<keyword evidence="2" id="KW-0812">Transmembrane</keyword>
<proteinExistence type="predicted"/>
<dbReference type="AlphaFoldDB" id="A0A7W7LM88"/>
<comment type="caution">
    <text evidence="3">The sequence shown here is derived from an EMBL/GenBank/DDBJ whole genome shotgun (WGS) entry which is preliminary data.</text>
</comment>
<name>A0A7W7LM88_9ACTN</name>
<evidence type="ECO:0000256" key="1">
    <source>
        <dbReference type="SAM" id="MobiDB-lite"/>
    </source>
</evidence>
<dbReference type="RefSeq" id="WP_246469974.1">
    <property type="nucleotide sequence ID" value="NZ_JACHJH010000002.1"/>
</dbReference>
<reference evidence="3 4" key="1">
    <citation type="submission" date="2020-08" db="EMBL/GenBank/DDBJ databases">
        <title>Genomic Encyclopedia of Type Strains, Phase III (KMG-III): the genomes of soil and plant-associated and newly described type strains.</title>
        <authorList>
            <person name="Whitman W."/>
        </authorList>
    </citation>
    <scope>NUCLEOTIDE SEQUENCE [LARGE SCALE GENOMIC DNA]</scope>
    <source>
        <strain evidence="3 4">CECT 3266</strain>
    </source>
</reference>
<dbReference type="EMBL" id="JACHJH010000002">
    <property type="protein sequence ID" value="MBB4892226.1"/>
    <property type="molecule type" value="Genomic_DNA"/>
</dbReference>